<comment type="subcellular location">
    <subcellularLocation>
        <location evidence="9">Nucleus</location>
    </subcellularLocation>
</comment>
<dbReference type="InterPro" id="IPR013083">
    <property type="entry name" value="Znf_RING/FYVE/PHD"/>
</dbReference>
<dbReference type="GO" id="GO:0003712">
    <property type="term" value="F:transcription coregulator activity"/>
    <property type="evidence" value="ECO:0007669"/>
    <property type="project" value="TreeGrafter"/>
</dbReference>
<dbReference type="SMART" id="SM00249">
    <property type="entry name" value="PHD"/>
    <property type="match status" value="2"/>
</dbReference>
<evidence type="ECO:0000313" key="13">
    <source>
        <dbReference type="Proteomes" id="UP001177023"/>
    </source>
</evidence>
<evidence type="ECO:0000313" key="12">
    <source>
        <dbReference type="EMBL" id="CAJ0567481.1"/>
    </source>
</evidence>
<name>A0AA36CFP1_9BILA</name>
<dbReference type="GO" id="GO:0005634">
    <property type="term" value="C:nucleus"/>
    <property type="evidence" value="ECO:0007669"/>
    <property type="project" value="UniProtKB-SubCell"/>
</dbReference>
<evidence type="ECO:0000256" key="5">
    <source>
        <dbReference type="ARBA" id="ARBA00022771"/>
    </source>
</evidence>
<feature type="compositionally biased region" description="Low complexity" evidence="10">
    <location>
        <begin position="123"/>
        <end position="133"/>
    </location>
</feature>
<evidence type="ECO:0000256" key="3">
    <source>
        <dbReference type="ARBA" id="ARBA00022679"/>
    </source>
</evidence>
<dbReference type="GO" id="GO:0006357">
    <property type="term" value="P:regulation of transcription by RNA polymerase II"/>
    <property type="evidence" value="ECO:0007669"/>
    <property type="project" value="TreeGrafter"/>
</dbReference>
<keyword evidence="6" id="KW-0862">Zinc</keyword>
<dbReference type="InterPro" id="IPR002717">
    <property type="entry name" value="HAT_MYST-type"/>
</dbReference>
<dbReference type="SUPFAM" id="SSF55729">
    <property type="entry name" value="Acyl-CoA N-acyltransferases (Nat)"/>
    <property type="match status" value="1"/>
</dbReference>
<dbReference type="InterPro" id="IPR016181">
    <property type="entry name" value="Acyl_CoA_acyltransferase"/>
</dbReference>
<dbReference type="InterPro" id="IPR050603">
    <property type="entry name" value="MYST_HAT"/>
</dbReference>
<feature type="region of interest" description="Disordered" evidence="10">
    <location>
        <begin position="90"/>
        <end position="232"/>
    </location>
</feature>
<keyword evidence="7" id="KW-0007">Acetylation</keyword>
<comment type="caution">
    <text evidence="12">The sequence shown here is derived from an EMBL/GenBank/DDBJ whole genome shotgun (WGS) entry which is preliminary data.</text>
</comment>
<dbReference type="InterPro" id="IPR036388">
    <property type="entry name" value="WH-like_DNA-bd_sf"/>
</dbReference>
<dbReference type="Gene3D" id="1.10.10.10">
    <property type="entry name" value="Winged helix-like DNA-binding domain superfamily/Winged helix DNA-binding domain"/>
    <property type="match status" value="1"/>
</dbReference>
<evidence type="ECO:0000256" key="9">
    <source>
        <dbReference type="RuleBase" id="RU361211"/>
    </source>
</evidence>
<sequence length="752" mass="84687">MVQLARSSHQKTPAKRTSRHLAERNGEPVNTIDKYFASQKTSPEDMTFRRRRPPSHATRGENFPNSTGLSPPPSPEFVSDWIELQKRKKMRQSQVDSVITLSDTTPSPTVETSLRKKRCTAFRQRSSAAQRSSGCETPTSRRPRLSNASNNSPAALHNEPDVQKLVVTQAKSPSLTPAERLRNGEKKEKDTTTPVSRVARGTKRKLPASAKDPTPEKDSTPELSRKKTRKTHQLDAEAEKLCTMCQNEDDELMANCSNCHRYYHLSSCLRYTALTAMRLGKRDDWMCPQCILCAQCSKLIDDSGNKECPECGRAWHGSCSSHANFSDTGICRLCTPTGFSKKKGPKEAKFNAPRQPPASPEIRWNAGGGSNTRKDFQDVVNSRLSKPFSAIPRKEVIKCEMSETKTKKARTSGTLGVASTSSSCPLDLTAEEANKHAMGLYSKAKTGPRSGASTSRANRIPGEAWITVGNRPRMRAEYPASLPGFLVGAADISVCPHCLNWGKGLDQLNIHRELCSFPHPPGVEIYRDDDVSFYEVDGAAQSLYCRQLCNLSMLYLHSKLLQNDVGNFWFYVLTEHTPTGDEIVGYFSKEKKPCKSYNLSCLLVLPYAQKKGYGSLLIDLSYELSRREHKVGGPERPLSNLGLQTYSRYWRASILRYFRSRASHGEISIHDMVIQTRIQQENIVEQLLRDRLLYQRDNVYYIRYADALRMPLSDLRWRRLDRALLLWTNDSHGDALDPDKINSYIAETPKRN</sequence>
<dbReference type="GO" id="GO:0004402">
    <property type="term" value="F:histone acetyltransferase activity"/>
    <property type="evidence" value="ECO:0007669"/>
    <property type="project" value="InterPro"/>
</dbReference>
<keyword evidence="4" id="KW-0479">Metal-binding</keyword>
<feature type="region of interest" description="Disordered" evidence="10">
    <location>
        <begin position="343"/>
        <end position="375"/>
    </location>
</feature>
<evidence type="ECO:0000256" key="7">
    <source>
        <dbReference type="ARBA" id="ARBA00022990"/>
    </source>
</evidence>
<feature type="compositionally biased region" description="Polar residues" evidence="10">
    <location>
        <begin position="134"/>
        <end position="153"/>
    </location>
</feature>
<feature type="compositionally biased region" description="Basic and acidic residues" evidence="10">
    <location>
        <begin position="213"/>
        <end position="225"/>
    </location>
</feature>
<feature type="non-terminal residue" evidence="12">
    <location>
        <position position="1"/>
    </location>
</feature>
<dbReference type="PANTHER" id="PTHR10615:SF161">
    <property type="entry name" value="HISTONE ACETYLTRANSFERASE KAT7"/>
    <property type="match status" value="1"/>
</dbReference>
<evidence type="ECO:0000256" key="8">
    <source>
        <dbReference type="PIRSR" id="PIRSR602717-51"/>
    </source>
</evidence>
<feature type="active site" description="Proton donor/acceptor" evidence="8">
    <location>
        <position position="635"/>
    </location>
</feature>
<dbReference type="GO" id="GO:0000785">
    <property type="term" value="C:chromatin"/>
    <property type="evidence" value="ECO:0007669"/>
    <property type="project" value="TreeGrafter"/>
</dbReference>
<gene>
    <name evidence="12" type="ORF">MSPICULIGERA_LOCUS6033</name>
</gene>
<dbReference type="EC" id="2.3.1.48" evidence="2 9"/>
<evidence type="ECO:0000259" key="11">
    <source>
        <dbReference type="PROSITE" id="PS51726"/>
    </source>
</evidence>
<dbReference type="Pfam" id="PF01853">
    <property type="entry name" value="MOZ_SAS"/>
    <property type="match status" value="1"/>
</dbReference>
<reference evidence="12" key="1">
    <citation type="submission" date="2023-06" db="EMBL/GenBank/DDBJ databases">
        <authorList>
            <person name="Delattre M."/>
        </authorList>
    </citation>
    <scope>NUCLEOTIDE SEQUENCE</scope>
    <source>
        <strain evidence="12">AF72</strain>
    </source>
</reference>
<dbReference type="Gene3D" id="3.40.630.30">
    <property type="match status" value="1"/>
</dbReference>
<proteinExistence type="inferred from homology"/>
<evidence type="ECO:0000256" key="1">
    <source>
        <dbReference type="ARBA" id="ARBA00010107"/>
    </source>
</evidence>
<comment type="similarity">
    <text evidence="1 9">Belongs to the MYST (SAS/MOZ) family.</text>
</comment>
<protein>
    <recommendedName>
        <fullName evidence="2 9">Histone acetyltransferase</fullName>
        <ecNumber evidence="2 9">2.3.1.48</ecNumber>
    </recommendedName>
</protein>
<dbReference type="Proteomes" id="UP001177023">
    <property type="component" value="Unassembled WGS sequence"/>
</dbReference>
<dbReference type="CDD" id="cd04301">
    <property type="entry name" value="NAT_SF"/>
    <property type="match status" value="1"/>
</dbReference>
<dbReference type="InterPro" id="IPR011011">
    <property type="entry name" value="Znf_FYVE_PHD"/>
</dbReference>
<dbReference type="EMBL" id="CATQJA010001493">
    <property type="protein sequence ID" value="CAJ0567481.1"/>
    <property type="molecule type" value="Genomic_DNA"/>
</dbReference>
<feature type="region of interest" description="Disordered" evidence="10">
    <location>
        <begin position="1"/>
        <end position="77"/>
    </location>
</feature>
<dbReference type="GO" id="GO:0003682">
    <property type="term" value="F:chromatin binding"/>
    <property type="evidence" value="ECO:0007669"/>
    <property type="project" value="TreeGrafter"/>
</dbReference>
<keyword evidence="3" id="KW-0808">Transferase</keyword>
<keyword evidence="5" id="KW-0863">Zinc-finger</keyword>
<dbReference type="PROSITE" id="PS51726">
    <property type="entry name" value="MYST_HAT"/>
    <property type="match status" value="1"/>
</dbReference>
<dbReference type="PANTHER" id="PTHR10615">
    <property type="entry name" value="HISTONE ACETYLTRANSFERASE"/>
    <property type="match status" value="1"/>
</dbReference>
<dbReference type="InterPro" id="IPR001965">
    <property type="entry name" value="Znf_PHD"/>
</dbReference>
<dbReference type="Gene3D" id="3.30.40.10">
    <property type="entry name" value="Zinc/RING finger domain, C3HC4 (zinc finger)"/>
    <property type="match status" value="1"/>
</dbReference>
<accession>A0AA36CFP1</accession>
<evidence type="ECO:0000256" key="10">
    <source>
        <dbReference type="SAM" id="MobiDB-lite"/>
    </source>
</evidence>
<evidence type="ECO:0000256" key="4">
    <source>
        <dbReference type="ARBA" id="ARBA00022723"/>
    </source>
</evidence>
<dbReference type="GO" id="GO:0008270">
    <property type="term" value="F:zinc ion binding"/>
    <property type="evidence" value="ECO:0007669"/>
    <property type="project" value="UniProtKB-KW"/>
</dbReference>
<feature type="compositionally biased region" description="Basic and acidic residues" evidence="10">
    <location>
        <begin position="179"/>
        <end position="191"/>
    </location>
</feature>
<keyword evidence="13" id="KW-1185">Reference proteome</keyword>
<dbReference type="AlphaFoldDB" id="A0AA36CFP1"/>
<organism evidence="12 13">
    <name type="scientific">Mesorhabditis spiculigera</name>
    <dbReference type="NCBI Taxonomy" id="96644"/>
    <lineage>
        <taxon>Eukaryota</taxon>
        <taxon>Metazoa</taxon>
        <taxon>Ecdysozoa</taxon>
        <taxon>Nematoda</taxon>
        <taxon>Chromadorea</taxon>
        <taxon>Rhabditida</taxon>
        <taxon>Rhabditina</taxon>
        <taxon>Rhabditomorpha</taxon>
        <taxon>Rhabditoidea</taxon>
        <taxon>Rhabditidae</taxon>
        <taxon>Mesorhabditinae</taxon>
        <taxon>Mesorhabditis</taxon>
    </lineage>
</organism>
<evidence type="ECO:0000256" key="2">
    <source>
        <dbReference type="ARBA" id="ARBA00013184"/>
    </source>
</evidence>
<feature type="compositionally biased region" description="Polar residues" evidence="10">
    <location>
        <begin position="92"/>
        <end position="112"/>
    </location>
</feature>
<evidence type="ECO:0000256" key="6">
    <source>
        <dbReference type="ARBA" id="ARBA00022833"/>
    </source>
</evidence>
<feature type="domain" description="MYST-type HAT" evidence="11">
    <location>
        <begin position="458"/>
        <end position="729"/>
    </location>
</feature>
<dbReference type="SUPFAM" id="SSF57903">
    <property type="entry name" value="FYVE/PHD zinc finger"/>
    <property type="match status" value="1"/>
</dbReference>
<comment type="catalytic activity">
    <reaction evidence="9">
        <text>L-lysyl-[protein] + acetyl-CoA = N(6)-acetyl-L-lysyl-[protein] + CoA + H(+)</text>
        <dbReference type="Rhea" id="RHEA:45948"/>
        <dbReference type="Rhea" id="RHEA-COMP:9752"/>
        <dbReference type="Rhea" id="RHEA-COMP:10731"/>
        <dbReference type="ChEBI" id="CHEBI:15378"/>
        <dbReference type="ChEBI" id="CHEBI:29969"/>
        <dbReference type="ChEBI" id="CHEBI:57287"/>
        <dbReference type="ChEBI" id="CHEBI:57288"/>
        <dbReference type="ChEBI" id="CHEBI:61930"/>
        <dbReference type="EC" id="2.3.1.48"/>
    </reaction>
</comment>
<keyword evidence="9" id="KW-0539">Nucleus</keyword>
<feature type="compositionally biased region" description="Basic residues" evidence="10">
    <location>
        <begin position="8"/>
        <end position="19"/>
    </location>
</feature>